<gene>
    <name evidence="3" type="ORF">D0Q02_07210</name>
</gene>
<feature type="domain" description="Orotidine 5'-phosphate decarboxylase" evidence="2">
    <location>
        <begin position="4"/>
        <end position="204"/>
    </location>
</feature>
<evidence type="ECO:0000313" key="4">
    <source>
        <dbReference type="Proteomes" id="UP000262621"/>
    </source>
</evidence>
<name>A0A372G3K6_9ACTN</name>
<protein>
    <recommendedName>
        <fullName evidence="2">Orotidine 5'-phosphate decarboxylase domain-containing protein</fullName>
    </recommendedName>
</protein>
<dbReference type="AlphaFoldDB" id="A0A372G3K6"/>
<proteinExistence type="predicted"/>
<dbReference type="Gene3D" id="3.20.20.70">
    <property type="entry name" value="Aldolase class I"/>
    <property type="match status" value="1"/>
</dbReference>
<sequence length="215" mass="22866">MAIRLQLAIDAPEHFALIPRVGRYFDIIEVGTPVLKRFGLAAISTVRELGADTPVLADTKTADGGSLEAEMVFAAGAAMMTVLAHASPATRRDTDEVARRYGREVVLDTILDGELDVEPLLDGRAPQDVWLALHSPSDARRAGLGNEDHIDRVAQRRARGFRVSLAGGIGRANLARALEVAPDIVVIGSGVTEATDPEGEAAWIRAQVDLSTPGT</sequence>
<evidence type="ECO:0000313" key="3">
    <source>
        <dbReference type="EMBL" id="RFS47336.1"/>
    </source>
</evidence>
<accession>A0A372G3K6</accession>
<dbReference type="PANTHER" id="PTHR35039:SF3">
    <property type="entry name" value="3-KETO-L-GULONATE-6-PHOSPHATE DECARBOXYLASE SGBH-RELATED"/>
    <property type="match status" value="1"/>
</dbReference>
<dbReference type="InterPro" id="IPR011060">
    <property type="entry name" value="RibuloseP-bd_barrel"/>
</dbReference>
<dbReference type="SMART" id="SM00934">
    <property type="entry name" value="OMPdecase"/>
    <property type="match status" value="1"/>
</dbReference>
<dbReference type="GO" id="GO:0006207">
    <property type="term" value="P:'de novo' pyrimidine nucleobase biosynthetic process"/>
    <property type="evidence" value="ECO:0007669"/>
    <property type="project" value="InterPro"/>
</dbReference>
<dbReference type="InterPro" id="IPR013785">
    <property type="entry name" value="Aldolase_TIM"/>
</dbReference>
<dbReference type="SUPFAM" id="SSF51366">
    <property type="entry name" value="Ribulose-phoshate binding barrel"/>
    <property type="match status" value="1"/>
</dbReference>
<dbReference type="RefSeq" id="WP_117227187.1">
    <property type="nucleotide sequence ID" value="NZ_CP061725.1"/>
</dbReference>
<dbReference type="GO" id="GO:0019854">
    <property type="term" value="P:L-ascorbic acid catabolic process"/>
    <property type="evidence" value="ECO:0007669"/>
    <property type="project" value="TreeGrafter"/>
</dbReference>
<dbReference type="GO" id="GO:0004590">
    <property type="term" value="F:orotidine-5'-phosphate decarboxylase activity"/>
    <property type="evidence" value="ECO:0007669"/>
    <property type="project" value="InterPro"/>
</dbReference>
<dbReference type="PANTHER" id="PTHR35039">
    <property type="entry name" value="3-KETO-L-GULONATE-6-PHOSPHATE DECARBOXYLASE SGBH-RELATED"/>
    <property type="match status" value="1"/>
</dbReference>
<dbReference type="OrthoDB" id="7943715at2"/>
<keyword evidence="4" id="KW-1185">Reference proteome</keyword>
<evidence type="ECO:0000259" key="2">
    <source>
        <dbReference type="SMART" id="SM00934"/>
    </source>
</evidence>
<evidence type="ECO:0000256" key="1">
    <source>
        <dbReference type="ARBA" id="ARBA00023239"/>
    </source>
</evidence>
<reference evidence="3 4" key="1">
    <citation type="submission" date="2018-08" db="EMBL/GenBank/DDBJ databases">
        <title>Verrucosispora craniellae sp. nov., isolated from a marine sponge in the South China Sea.</title>
        <authorList>
            <person name="Li L."/>
            <person name="Lin H.W."/>
        </authorList>
    </citation>
    <scope>NUCLEOTIDE SEQUENCE [LARGE SCALE GENOMIC DNA]</scope>
    <source>
        <strain evidence="3 4">LHW63014</strain>
    </source>
</reference>
<dbReference type="Pfam" id="PF00215">
    <property type="entry name" value="OMPdecase"/>
    <property type="match status" value="1"/>
</dbReference>
<keyword evidence="1" id="KW-0456">Lyase</keyword>
<dbReference type="GO" id="GO:0033982">
    <property type="term" value="F:3-dehydro-L-gulonate-6-phosphate decarboxylase activity"/>
    <property type="evidence" value="ECO:0007669"/>
    <property type="project" value="TreeGrafter"/>
</dbReference>
<comment type="caution">
    <text evidence="3">The sequence shown here is derived from an EMBL/GenBank/DDBJ whole genome shotgun (WGS) entry which is preliminary data.</text>
</comment>
<dbReference type="EMBL" id="QVFU01000004">
    <property type="protein sequence ID" value="RFS47336.1"/>
    <property type="molecule type" value="Genomic_DNA"/>
</dbReference>
<dbReference type="InterPro" id="IPR001754">
    <property type="entry name" value="OMPdeCOase_dom"/>
</dbReference>
<dbReference type="Proteomes" id="UP000262621">
    <property type="component" value="Unassembled WGS sequence"/>
</dbReference>
<organism evidence="3 4">
    <name type="scientific">Micromonospora craniellae</name>
    <dbReference type="NCBI Taxonomy" id="2294034"/>
    <lineage>
        <taxon>Bacteria</taxon>
        <taxon>Bacillati</taxon>
        <taxon>Actinomycetota</taxon>
        <taxon>Actinomycetes</taxon>
        <taxon>Micromonosporales</taxon>
        <taxon>Micromonosporaceae</taxon>
        <taxon>Micromonospora</taxon>
    </lineage>
</organism>